<dbReference type="PANTHER" id="PTHR46766:SF1">
    <property type="entry name" value="GLUTAMINE-RICH PROTEIN 2"/>
    <property type="match status" value="1"/>
</dbReference>
<dbReference type="Gene3D" id="1.20.1260.20">
    <property type="entry name" value="PPE superfamily"/>
    <property type="match status" value="1"/>
</dbReference>
<proteinExistence type="inferred from homology"/>
<dbReference type="Pfam" id="PF00823">
    <property type="entry name" value="PPE"/>
    <property type="match status" value="1"/>
</dbReference>
<dbReference type="InterPro" id="IPR038332">
    <property type="entry name" value="PPE_sf"/>
</dbReference>
<dbReference type="FunFam" id="1.20.1260.20:FF:000001">
    <property type="entry name" value="PPE family protein PPE41"/>
    <property type="match status" value="1"/>
</dbReference>
<evidence type="ECO:0000313" key="4">
    <source>
        <dbReference type="Proteomes" id="UP001064782"/>
    </source>
</evidence>
<evidence type="ECO:0000313" key="3">
    <source>
        <dbReference type="EMBL" id="GLD33619.1"/>
    </source>
</evidence>
<dbReference type="GO" id="GO:0052572">
    <property type="term" value="P:response to host immune response"/>
    <property type="evidence" value="ECO:0007669"/>
    <property type="project" value="TreeGrafter"/>
</dbReference>
<comment type="caution">
    <text evidence="3">The sequence shown here is derived from an EMBL/GenBank/DDBJ whole genome shotgun (WGS) entry which is preliminary data.</text>
</comment>
<name>A0A9P3QBE2_9MYCO</name>
<sequence>MDFGALPPELNSARMYAGPGSGSMLAAAAAWDGLAAELGSAASFYRSVIAGLTGGPWLGPASVSMAAAAAPYVAWMTTTAAPAEQTGTQARAAATAYEAAFAMTVPAPAIAANRSLLTSLIATNMLGQNTPAIAATEAHYAAMWAQDAAAMYGYAGASASAATLTPFSPPQPTTNPAGLAAQGAAVAQATGTAASTNTQAVLSQVIATVPTALQQLASPLSSASSTGSTPSLASLGSSLSTVNPVLSNTSRIG</sequence>
<dbReference type="PANTHER" id="PTHR46766">
    <property type="entry name" value="GLUTAMINE-RICH PROTEIN 2"/>
    <property type="match status" value="1"/>
</dbReference>
<keyword evidence="4" id="KW-1185">Reference proteome</keyword>
<dbReference type="Proteomes" id="UP001064782">
    <property type="component" value="Unassembled WGS sequence"/>
</dbReference>
<gene>
    <name evidence="3" type="ORF">Mkiyose1413_55020</name>
</gene>
<comment type="similarity">
    <text evidence="1">Belongs to the mycobacterial PPE family.</text>
</comment>
<feature type="domain" description="PPE" evidence="2">
    <location>
        <begin position="2"/>
        <end position="165"/>
    </location>
</feature>
<dbReference type="EMBL" id="BRZI01000091">
    <property type="protein sequence ID" value="GLD33619.1"/>
    <property type="molecule type" value="Genomic_DNA"/>
</dbReference>
<accession>A0A9P3QBE2</accession>
<evidence type="ECO:0000256" key="1">
    <source>
        <dbReference type="ARBA" id="ARBA00010652"/>
    </source>
</evidence>
<dbReference type="AlphaFoldDB" id="A0A9P3QBE2"/>
<dbReference type="SUPFAM" id="SSF140459">
    <property type="entry name" value="PE/PPE dimer-like"/>
    <property type="match status" value="1"/>
</dbReference>
<reference evidence="3" key="1">
    <citation type="submission" date="2022-08" db="EMBL/GenBank/DDBJ databases">
        <title>Mycobacterium kiyosense sp. nov., scotochromogenic slow-glowing species isolated from respiratory specimens.</title>
        <authorList>
            <person name="Fukano H."/>
            <person name="Kazumi Y."/>
            <person name="Sakagami N."/>
            <person name="Ato M."/>
            <person name="Mitarai S."/>
            <person name="Hoshino Y."/>
        </authorList>
    </citation>
    <scope>NUCLEOTIDE SEQUENCE</scope>
    <source>
        <strain evidence="3">1413</strain>
    </source>
</reference>
<dbReference type="InterPro" id="IPR000030">
    <property type="entry name" value="PPE_dom"/>
</dbReference>
<organism evidence="3 4">
    <name type="scientific">Mycobacterium kiyosense</name>
    <dbReference type="NCBI Taxonomy" id="2871094"/>
    <lineage>
        <taxon>Bacteria</taxon>
        <taxon>Bacillati</taxon>
        <taxon>Actinomycetota</taxon>
        <taxon>Actinomycetes</taxon>
        <taxon>Mycobacteriales</taxon>
        <taxon>Mycobacteriaceae</taxon>
        <taxon>Mycobacterium</taxon>
    </lineage>
</organism>
<evidence type="ECO:0000259" key="2">
    <source>
        <dbReference type="Pfam" id="PF00823"/>
    </source>
</evidence>
<protein>
    <recommendedName>
        <fullName evidence="2">PPE domain-containing protein</fullName>
    </recommendedName>
</protein>